<evidence type="ECO:0000313" key="3">
    <source>
        <dbReference type="EMBL" id="OKH27480.1"/>
    </source>
</evidence>
<feature type="domain" description="CsbD-like" evidence="2">
    <location>
        <begin position="5"/>
        <end position="57"/>
    </location>
</feature>
<dbReference type="InterPro" id="IPR036629">
    <property type="entry name" value="YjbJ_sf"/>
</dbReference>
<dbReference type="RefSeq" id="WP_073549140.1">
    <property type="nucleotide sequence ID" value="NZ_CAWMVK010000040.1"/>
</dbReference>
<dbReference type="SUPFAM" id="SSF69047">
    <property type="entry name" value="Hypothetical protein YjbJ"/>
    <property type="match status" value="1"/>
</dbReference>
<keyword evidence="4" id="KW-1185">Reference proteome</keyword>
<protein>
    <submittedName>
        <fullName evidence="3">CsbD family protein</fullName>
    </submittedName>
</protein>
<dbReference type="Gene3D" id="1.10.1470.10">
    <property type="entry name" value="YjbJ"/>
    <property type="match status" value="1"/>
</dbReference>
<organism evidence="3 4">
    <name type="scientific">Chroogloeocystis siderophila 5.2 s.c.1</name>
    <dbReference type="NCBI Taxonomy" id="247279"/>
    <lineage>
        <taxon>Bacteria</taxon>
        <taxon>Bacillati</taxon>
        <taxon>Cyanobacteriota</taxon>
        <taxon>Cyanophyceae</taxon>
        <taxon>Oscillatoriophycideae</taxon>
        <taxon>Chroococcales</taxon>
        <taxon>Chroococcaceae</taxon>
        <taxon>Chroogloeocystis</taxon>
    </lineage>
</organism>
<proteinExistence type="inferred from homology"/>
<dbReference type="Proteomes" id="UP000185984">
    <property type="component" value="Unassembled WGS sequence"/>
</dbReference>
<dbReference type="InterPro" id="IPR008462">
    <property type="entry name" value="CsbD"/>
</dbReference>
<reference evidence="3 4" key="1">
    <citation type="submission" date="2016-11" db="EMBL/GenBank/DDBJ databases">
        <title>Draft Genome Sequences of Nine Cyanobacterial Strains from Diverse Habitats.</title>
        <authorList>
            <person name="Zhu T."/>
            <person name="Hou S."/>
            <person name="Lu X."/>
            <person name="Hess W.R."/>
        </authorList>
    </citation>
    <scope>NUCLEOTIDE SEQUENCE [LARGE SCALE GENOMIC DNA]</scope>
    <source>
        <strain evidence="3 4">5.2 s.c.1</strain>
    </source>
</reference>
<dbReference type="AlphaFoldDB" id="A0A1U7HV57"/>
<comment type="caution">
    <text evidence="3">The sequence shown here is derived from an EMBL/GenBank/DDBJ whole genome shotgun (WGS) entry which is preliminary data.</text>
</comment>
<sequence length="59" mass="6274">MSIENRAEAVAKNVEGKLQEAVSEITGSTKDKAEGQAKQEKAAAMHAIEDAKDAVKDTM</sequence>
<accession>A0A1U7HV57</accession>
<name>A0A1U7HV57_9CHRO</name>
<evidence type="ECO:0000259" key="2">
    <source>
        <dbReference type="Pfam" id="PF05532"/>
    </source>
</evidence>
<comment type="similarity">
    <text evidence="1">Belongs to the UPF0337 (CsbD) family.</text>
</comment>
<dbReference type="Pfam" id="PF05532">
    <property type="entry name" value="CsbD"/>
    <property type="match status" value="1"/>
</dbReference>
<evidence type="ECO:0000313" key="4">
    <source>
        <dbReference type="Proteomes" id="UP000185984"/>
    </source>
</evidence>
<gene>
    <name evidence="3" type="ORF">NIES1031_09385</name>
</gene>
<evidence type="ECO:0000256" key="1">
    <source>
        <dbReference type="ARBA" id="ARBA00009129"/>
    </source>
</evidence>
<dbReference type="STRING" id="247279.NIES1031_09385"/>
<dbReference type="EMBL" id="MRCC01000006">
    <property type="protein sequence ID" value="OKH27480.1"/>
    <property type="molecule type" value="Genomic_DNA"/>
</dbReference>